<gene>
    <name evidence="1" type="ORF">Clacol_002750</name>
</gene>
<dbReference type="EMBL" id="BPWL01000003">
    <property type="protein sequence ID" value="GJJ08532.1"/>
    <property type="molecule type" value="Genomic_DNA"/>
</dbReference>
<protein>
    <recommendedName>
        <fullName evidence="3">Mitochondrial PGP phosphatase</fullName>
    </recommendedName>
</protein>
<dbReference type="InterPro" id="IPR027706">
    <property type="entry name" value="PGP_Pase"/>
</dbReference>
<dbReference type="PANTHER" id="PTHR19288:SF25">
    <property type="entry name" value="PHOSPHATIDYLGLYCEROPHOSPHATASE GEP4, MITOCHONDRIAL"/>
    <property type="match status" value="1"/>
</dbReference>
<dbReference type="NCBIfam" id="TIGR01668">
    <property type="entry name" value="YqeG_hyp_ppase"/>
    <property type="match status" value="1"/>
</dbReference>
<evidence type="ECO:0000313" key="2">
    <source>
        <dbReference type="Proteomes" id="UP001050691"/>
    </source>
</evidence>
<dbReference type="Gene3D" id="3.40.50.1000">
    <property type="entry name" value="HAD superfamily/HAD-like"/>
    <property type="match status" value="1"/>
</dbReference>
<dbReference type="GO" id="GO:0005739">
    <property type="term" value="C:mitochondrion"/>
    <property type="evidence" value="ECO:0007669"/>
    <property type="project" value="TreeGrafter"/>
</dbReference>
<evidence type="ECO:0000313" key="1">
    <source>
        <dbReference type="EMBL" id="GJJ08532.1"/>
    </source>
</evidence>
<comment type="caution">
    <text evidence="1">The sequence shown here is derived from an EMBL/GenBank/DDBJ whole genome shotgun (WGS) entry which is preliminary data.</text>
</comment>
<name>A0AAV5A4Z1_9AGAM</name>
<dbReference type="GO" id="GO:0032049">
    <property type="term" value="P:cardiolipin biosynthetic process"/>
    <property type="evidence" value="ECO:0007669"/>
    <property type="project" value="TreeGrafter"/>
</dbReference>
<accession>A0AAV5A4Z1</accession>
<sequence>MPFNISGILAAFQSVIHPRLLIPNMIVKDIRCLDFRAFSQAGFKRVVIDKDNCLTLPHDDSIIPELKVSWDELKLEFDPSNILIVSNSAGSSQDAAGLAAESINCNLGVPVLRHTGMKPSHEIVHHIRHYFACTSHPIIDSKYLLVIGDRVFTDVVLANRLGAFSVLVSRDWTRTIKGRFIYIAEQAAVKMARKRLSQPQEPVSQFLKTTKINPSKVVLNYSGSTWTWVGRALGWGHNTGKSPKN</sequence>
<dbReference type="InterPro" id="IPR023214">
    <property type="entry name" value="HAD_sf"/>
</dbReference>
<organism evidence="1 2">
    <name type="scientific">Clathrus columnatus</name>
    <dbReference type="NCBI Taxonomy" id="1419009"/>
    <lineage>
        <taxon>Eukaryota</taxon>
        <taxon>Fungi</taxon>
        <taxon>Dikarya</taxon>
        <taxon>Basidiomycota</taxon>
        <taxon>Agaricomycotina</taxon>
        <taxon>Agaricomycetes</taxon>
        <taxon>Phallomycetidae</taxon>
        <taxon>Phallales</taxon>
        <taxon>Clathraceae</taxon>
        <taxon>Clathrus</taxon>
    </lineage>
</organism>
<dbReference type="PANTHER" id="PTHR19288">
    <property type="entry name" value="4-NITROPHENYLPHOSPHATASE-RELATED"/>
    <property type="match status" value="1"/>
</dbReference>
<reference evidence="1" key="1">
    <citation type="submission" date="2021-10" db="EMBL/GenBank/DDBJ databases">
        <title>De novo Genome Assembly of Clathrus columnatus (Basidiomycota, Fungi) Using Illumina and Nanopore Sequence Data.</title>
        <authorList>
            <person name="Ogiso-Tanaka E."/>
            <person name="Itagaki H."/>
            <person name="Hosoya T."/>
            <person name="Hosaka K."/>
        </authorList>
    </citation>
    <scope>NUCLEOTIDE SEQUENCE</scope>
    <source>
        <strain evidence="1">MO-923</strain>
    </source>
</reference>
<dbReference type="Proteomes" id="UP001050691">
    <property type="component" value="Unassembled WGS sequence"/>
</dbReference>
<proteinExistence type="predicted"/>
<dbReference type="AlphaFoldDB" id="A0AAV5A4Z1"/>
<keyword evidence="2" id="KW-1185">Reference proteome</keyword>
<dbReference type="InterPro" id="IPR036412">
    <property type="entry name" value="HAD-like_sf"/>
</dbReference>
<dbReference type="GO" id="GO:0008962">
    <property type="term" value="F:phosphatidylglycerophosphatase activity"/>
    <property type="evidence" value="ECO:0007669"/>
    <property type="project" value="InterPro"/>
</dbReference>
<evidence type="ECO:0008006" key="3">
    <source>
        <dbReference type="Google" id="ProtNLM"/>
    </source>
</evidence>
<dbReference type="InterPro" id="IPR010021">
    <property type="entry name" value="PGPP1/Gep4"/>
</dbReference>
<dbReference type="Pfam" id="PF09419">
    <property type="entry name" value="PGP_phosphatase"/>
    <property type="match status" value="1"/>
</dbReference>
<dbReference type="SUPFAM" id="SSF56784">
    <property type="entry name" value="HAD-like"/>
    <property type="match status" value="1"/>
</dbReference>